<dbReference type="AlphaFoldDB" id="A0A1Q8C7I4"/>
<evidence type="ECO:0000313" key="2">
    <source>
        <dbReference type="EMBL" id="OLF10317.1"/>
    </source>
</evidence>
<dbReference type="RefSeq" id="WP_233160829.1">
    <property type="nucleotide sequence ID" value="NZ_MSIE01000077.1"/>
</dbReference>
<gene>
    <name evidence="2" type="ORF">BU204_31875</name>
</gene>
<comment type="caution">
    <text evidence="2">The sequence shown here is derived from an EMBL/GenBank/DDBJ whole genome shotgun (WGS) entry which is preliminary data.</text>
</comment>
<dbReference type="InterPro" id="IPR046178">
    <property type="entry name" value="DUF6187"/>
</dbReference>
<name>A0A1Q8C7I4_9PSEU</name>
<organism evidence="2 3">
    <name type="scientific">Actinophytocola xanthii</name>
    <dbReference type="NCBI Taxonomy" id="1912961"/>
    <lineage>
        <taxon>Bacteria</taxon>
        <taxon>Bacillati</taxon>
        <taxon>Actinomycetota</taxon>
        <taxon>Actinomycetes</taxon>
        <taxon>Pseudonocardiales</taxon>
        <taxon>Pseudonocardiaceae</taxon>
    </lineage>
</organism>
<dbReference type="STRING" id="1912961.BU204_31875"/>
<sequence>MSEPADGYDTAFSLPSVDDDPDTELGVLLMGLESPRLLAGLGVAVLGEAGDPVSATLLVDQLRHGTRDHPTLASAVAAGAGRWRAVRPALAAADA</sequence>
<reference evidence="2 3" key="1">
    <citation type="submission" date="2016-12" db="EMBL/GenBank/DDBJ databases">
        <title>The draft genome sequence of Actinophytocola sp. 11-183.</title>
        <authorList>
            <person name="Wang W."/>
            <person name="Yuan L."/>
        </authorList>
    </citation>
    <scope>NUCLEOTIDE SEQUENCE [LARGE SCALE GENOMIC DNA]</scope>
    <source>
        <strain evidence="2 3">11-183</strain>
    </source>
</reference>
<evidence type="ECO:0000256" key="1">
    <source>
        <dbReference type="SAM" id="MobiDB-lite"/>
    </source>
</evidence>
<evidence type="ECO:0000313" key="3">
    <source>
        <dbReference type="Proteomes" id="UP000185596"/>
    </source>
</evidence>
<feature type="region of interest" description="Disordered" evidence="1">
    <location>
        <begin position="1"/>
        <end position="20"/>
    </location>
</feature>
<dbReference type="Pfam" id="PF19685">
    <property type="entry name" value="DUF6187"/>
    <property type="match status" value="1"/>
</dbReference>
<keyword evidence="3" id="KW-1185">Reference proteome</keyword>
<feature type="non-terminal residue" evidence="2">
    <location>
        <position position="95"/>
    </location>
</feature>
<dbReference type="Proteomes" id="UP000185596">
    <property type="component" value="Unassembled WGS sequence"/>
</dbReference>
<protein>
    <submittedName>
        <fullName evidence="2">Uncharacterized protein</fullName>
    </submittedName>
</protein>
<dbReference type="EMBL" id="MSIE01000077">
    <property type="protein sequence ID" value="OLF10317.1"/>
    <property type="molecule type" value="Genomic_DNA"/>
</dbReference>
<proteinExistence type="predicted"/>
<accession>A0A1Q8C7I4</accession>